<name>A0A4C1ZT24_EUMVA</name>
<reference evidence="1 2" key="1">
    <citation type="journal article" date="2019" name="Commun. Biol.">
        <title>The bagworm genome reveals a unique fibroin gene that provides high tensile strength.</title>
        <authorList>
            <person name="Kono N."/>
            <person name="Nakamura H."/>
            <person name="Ohtoshi R."/>
            <person name="Tomita M."/>
            <person name="Numata K."/>
            <person name="Arakawa K."/>
        </authorList>
    </citation>
    <scope>NUCLEOTIDE SEQUENCE [LARGE SCALE GENOMIC DNA]</scope>
</reference>
<accession>A0A4C1ZT24</accession>
<dbReference type="EMBL" id="BGZK01002189">
    <property type="protein sequence ID" value="GBP91626.1"/>
    <property type="molecule type" value="Genomic_DNA"/>
</dbReference>
<dbReference type="AlphaFoldDB" id="A0A4C1ZT24"/>
<protein>
    <submittedName>
        <fullName evidence="1">Uncharacterized protein</fullName>
    </submittedName>
</protein>
<evidence type="ECO:0000313" key="1">
    <source>
        <dbReference type="EMBL" id="GBP91626.1"/>
    </source>
</evidence>
<proteinExistence type="predicted"/>
<evidence type="ECO:0000313" key="2">
    <source>
        <dbReference type="Proteomes" id="UP000299102"/>
    </source>
</evidence>
<sequence length="150" mass="16894">MLWSTPTKSLEGDSQIFIGHVVARTTKTGSDRTARAGGREPGRGTGGHGWWGCVKIGDDNRKDLRRSDVLLFESGRVRLKSRFFHGIRGGLEICFRYIDDRDHRHQGFNVSEGYRERRVGCRAPAHRSAYPGHVVNSNSNPCSGYAMHYF</sequence>
<dbReference type="Proteomes" id="UP000299102">
    <property type="component" value="Unassembled WGS sequence"/>
</dbReference>
<gene>
    <name evidence="1" type="ORF">EVAR_54537_1</name>
</gene>
<comment type="caution">
    <text evidence="1">The sequence shown here is derived from an EMBL/GenBank/DDBJ whole genome shotgun (WGS) entry which is preliminary data.</text>
</comment>
<keyword evidence="2" id="KW-1185">Reference proteome</keyword>
<organism evidence="1 2">
    <name type="scientific">Eumeta variegata</name>
    <name type="common">Bagworm moth</name>
    <name type="synonym">Eumeta japonica</name>
    <dbReference type="NCBI Taxonomy" id="151549"/>
    <lineage>
        <taxon>Eukaryota</taxon>
        <taxon>Metazoa</taxon>
        <taxon>Ecdysozoa</taxon>
        <taxon>Arthropoda</taxon>
        <taxon>Hexapoda</taxon>
        <taxon>Insecta</taxon>
        <taxon>Pterygota</taxon>
        <taxon>Neoptera</taxon>
        <taxon>Endopterygota</taxon>
        <taxon>Lepidoptera</taxon>
        <taxon>Glossata</taxon>
        <taxon>Ditrysia</taxon>
        <taxon>Tineoidea</taxon>
        <taxon>Psychidae</taxon>
        <taxon>Oiketicinae</taxon>
        <taxon>Eumeta</taxon>
    </lineage>
</organism>